<reference evidence="1 2" key="1">
    <citation type="submission" date="2015-06" db="EMBL/GenBank/DDBJ databases">
        <authorList>
            <person name="Wibberg Daniel"/>
        </authorList>
    </citation>
    <scope>NUCLEOTIDE SEQUENCE [LARGE SCALE GENOMIC DNA]</scope>
    <source>
        <strain evidence="1 2">T3/55T</strain>
    </source>
</reference>
<gene>
    <name evidence="1" type="ORF">HHT355_1889</name>
</gene>
<sequence length="72" mass="8730">MEELNHLYYSKKSDNEKVRKIQMALEKGSSIQSLYEMEIEKDSVDKILLFLHEKENHLYDDDGMDFNEWCKR</sequence>
<evidence type="ECO:0000313" key="1">
    <source>
        <dbReference type="EMBL" id="CRZ35088.1"/>
    </source>
</evidence>
<proteinExistence type="predicted"/>
<dbReference type="Proteomes" id="UP000236497">
    <property type="component" value="Unassembled WGS sequence"/>
</dbReference>
<keyword evidence="2" id="KW-1185">Reference proteome</keyword>
<evidence type="ECO:0000313" key="2">
    <source>
        <dbReference type="Proteomes" id="UP000236497"/>
    </source>
</evidence>
<dbReference type="EMBL" id="CVTD020000019">
    <property type="protein sequence ID" value="CRZ35088.1"/>
    <property type="molecule type" value="Genomic_DNA"/>
</dbReference>
<name>A0A0H5SXL0_HERHM</name>
<dbReference type="AlphaFoldDB" id="A0A0H5SXL0"/>
<accession>A0A0H5SXL0</accession>
<dbReference type="RefSeq" id="WP_103203188.1">
    <property type="nucleotide sequence ID" value="NZ_CVTD020000019.1"/>
</dbReference>
<protein>
    <submittedName>
        <fullName evidence="1">Uncharacterized protein</fullName>
    </submittedName>
</protein>
<organism evidence="1 2">
    <name type="scientific">Herbinix hemicellulosilytica</name>
    <dbReference type="NCBI Taxonomy" id="1564487"/>
    <lineage>
        <taxon>Bacteria</taxon>
        <taxon>Bacillati</taxon>
        <taxon>Bacillota</taxon>
        <taxon>Clostridia</taxon>
        <taxon>Lachnospirales</taxon>
        <taxon>Lachnospiraceae</taxon>
        <taxon>Herbinix</taxon>
    </lineage>
</organism>